<comment type="similarity">
    <text evidence="2">Belongs to the ABC transporter superfamily.</text>
</comment>
<evidence type="ECO:0000256" key="6">
    <source>
        <dbReference type="ARBA" id="ARBA00022840"/>
    </source>
</evidence>
<name>A0ABY5LI94_9VIBR</name>
<feature type="domain" description="ABC transporter" evidence="8">
    <location>
        <begin position="305"/>
        <end position="555"/>
    </location>
</feature>
<keyword evidence="6 9" id="KW-0067">ATP-binding</keyword>
<dbReference type="InterPro" id="IPR050388">
    <property type="entry name" value="ABC_Ni/Peptide_Import"/>
</dbReference>
<keyword evidence="4" id="KW-1003">Cell membrane</keyword>
<keyword evidence="3" id="KW-0813">Transport</keyword>
<sequence length="571" mass="63581">MSLLEVKNLRIEYPSRHGVHAAVKSLSFNIERGEIVGVVGESGAGKSTVGNAVIDLLSPPGQIASGDVFLDGEKISGLSPEQMRKVRGSKIGFIFQDPMTSLNPLFTVEQQLKETIHANMDVSDEEAYQRSLALMNQVGIPQPENRLKQYPHQFSGGMRQRVVIAIALAGEPDLIIADEPTTALDVSIQDQILQLIRDLCIKNNVGCMLVTHDMGVVSNVTDRVAVMYRGDLVEFGPTQKVLGTPEHPYTHSLISAVPRSDVKLDRFPLVSYIEEAHEMEPLDVKNHWLGQSQDQRSYTGALLNVESVNLRFTTKDSLFESRREYVQASNNVSFEVFEGETFGLVGESGSGKSTIARVIAGLYQPNSGRVTFEGIDLTALKSEKERRPMRRQMQMVFQNPYSSMNPRMKIADIIAEPIRFHKLTNSEAETRQIVNDLLDHVGLGRMAGVKYPHEFSGGQRQRISIARALATRPRLLICDEPTSALDVSVQAQILNLLKDLQDELNLTMLFISHDLPVIRQMCDRVGVMQMGTLLEVAPTEQLFTSPQHEYSKQLISLMPEFTGLREDIKTA</sequence>
<dbReference type="SUPFAM" id="SSF52540">
    <property type="entry name" value="P-loop containing nucleoside triphosphate hydrolases"/>
    <property type="match status" value="2"/>
</dbReference>
<dbReference type="Pfam" id="PF08352">
    <property type="entry name" value="oligo_HPY"/>
    <property type="match status" value="2"/>
</dbReference>
<gene>
    <name evidence="9" type="ORF">NP165_00295</name>
</gene>
<dbReference type="NCBIfam" id="NF008453">
    <property type="entry name" value="PRK11308.1"/>
    <property type="match status" value="2"/>
</dbReference>
<dbReference type="GO" id="GO:0005524">
    <property type="term" value="F:ATP binding"/>
    <property type="evidence" value="ECO:0007669"/>
    <property type="project" value="UniProtKB-KW"/>
</dbReference>
<dbReference type="InterPro" id="IPR003439">
    <property type="entry name" value="ABC_transporter-like_ATP-bd"/>
</dbReference>
<dbReference type="CDD" id="cd03257">
    <property type="entry name" value="ABC_NikE_OppD_transporters"/>
    <property type="match status" value="2"/>
</dbReference>
<dbReference type="InterPro" id="IPR013563">
    <property type="entry name" value="Oligopep_ABC_C"/>
</dbReference>
<comment type="subcellular location">
    <subcellularLocation>
        <location evidence="1">Cell inner membrane</location>
        <topology evidence="1">Peripheral membrane protein</topology>
    </subcellularLocation>
</comment>
<protein>
    <submittedName>
        <fullName evidence="9">ABC transporter ATP-binding protein</fullName>
    </submittedName>
</protein>
<reference evidence="9" key="1">
    <citation type="submission" date="2022-07" db="EMBL/GenBank/DDBJ databases">
        <title>Complete genome of Vibrio japonicus strain JCM 31412T and phylogenomic assessment of the Nereis clade of the genus Vibrio.</title>
        <authorList>
            <person name="Shlafstein M.D."/>
            <person name="Emsley S.A."/>
            <person name="Ushijima B."/>
            <person name="Videau P."/>
            <person name="Saw J.H."/>
        </authorList>
    </citation>
    <scope>NUCLEOTIDE SEQUENCE</scope>
    <source>
        <strain evidence="9">JCM 31412</strain>
    </source>
</reference>
<dbReference type="Gene3D" id="3.40.50.300">
    <property type="entry name" value="P-loop containing nucleotide triphosphate hydrolases"/>
    <property type="match status" value="2"/>
</dbReference>
<dbReference type="NCBIfam" id="NF007739">
    <property type="entry name" value="PRK10419.1"/>
    <property type="match status" value="2"/>
</dbReference>
<dbReference type="EMBL" id="CP102096">
    <property type="protein sequence ID" value="UUM30666.1"/>
    <property type="molecule type" value="Genomic_DNA"/>
</dbReference>
<keyword evidence="7" id="KW-0472">Membrane</keyword>
<dbReference type="RefSeq" id="WP_257084408.1">
    <property type="nucleotide sequence ID" value="NZ_CP102096.1"/>
</dbReference>
<dbReference type="InterPro" id="IPR003593">
    <property type="entry name" value="AAA+_ATPase"/>
</dbReference>
<dbReference type="InterPro" id="IPR017871">
    <property type="entry name" value="ABC_transporter-like_CS"/>
</dbReference>
<keyword evidence="5" id="KW-0547">Nucleotide-binding</keyword>
<dbReference type="Pfam" id="PF00005">
    <property type="entry name" value="ABC_tran"/>
    <property type="match status" value="2"/>
</dbReference>
<evidence type="ECO:0000313" key="9">
    <source>
        <dbReference type="EMBL" id="UUM30666.1"/>
    </source>
</evidence>
<evidence type="ECO:0000313" key="10">
    <source>
        <dbReference type="Proteomes" id="UP001058602"/>
    </source>
</evidence>
<proteinExistence type="inferred from homology"/>
<feature type="domain" description="ABC transporter" evidence="8">
    <location>
        <begin position="4"/>
        <end position="254"/>
    </location>
</feature>
<evidence type="ECO:0000256" key="5">
    <source>
        <dbReference type="ARBA" id="ARBA00022741"/>
    </source>
</evidence>
<dbReference type="InterPro" id="IPR027417">
    <property type="entry name" value="P-loop_NTPase"/>
</dbReference>
<dbReference type="SMART" id="SM00382">
    <property type="entry name" value="AAA"/>
    <property type="match status" value="2"/>
</dbReference>
<evidence type="ECO:0000256" key="4">
    <source>
        <dbReference type="ARBA" id="ARBA00022475"/>
    </source>
</evidence>
<dbReference type="PROSITE" id="PS00211">
    <property type="entry name" value="ABC_TRANSPORTER_1"/>
    <property type="match status" value="2"/>
</dbReference>
<evidence type="ECO:0000256" key="2">
    <source>
        <dbReference type="ARBA" id="ARBA00005417"/>
    </source>
</evidence>
<evidence type="ECO:0000259" key="8">
    <source>
        <dbReference type="PROSITE" id="PS50893"/>
    </source>
</evidence>
<evidence type="ECO:0000256" key="1">
    <source>
        <dbReference type="ARBA" id="ARBA00004417"/>
    </source>
</evidence>
<evidence type="ECO:0000256" key="7">
    <source>
        <dbReference type="ARBA" id="ARBA00023136"/>
    </source>
</evidence>
<accession>A0ABY5LI94</accession>
<dbReference type="PANTHER" id="PTHR43297">
    <property type="entry name" value="OLIGOPEPTIDE TRANSPORT ATP-BINDING PROTEIN APPD"/>
    <property type="match status" value="1"/>
</dbReference>
<organism evidence="9 10">
    <name type="scientific">Vibrio japonicus</name>
    <dbReference type="NCBI Taxonomy" id="1824638"/>
    <lineage>
        <taxon>Bacteria</taxon>
        <taxon>Pseudomonadati</taxon>
        <taxon>Pseudomonadota</taxon>
        <taxon>Gammaproteobacteria</taxon>
        <taxon>Vibrionales</taxon>
        <taxon>Vibrionaceae</taxon>
        <taxon>Vibrio</taxon>
    </lineage>
</organism>
<evidence type="ECO:0000256" key="3">
    <source>
        <dbReference type="ARBA" id="ARBA00022448"/>
    </source>
</evidence>
<dbReference type="Proteomes" id="UP001058602">
    <property type="component" value="Chromosome 1"/>
</dbReference>
<dbReference type="PROSITE" id="PS50893">
    <property type="entry name" value="ABC_TRANSPORTER_2"/>
    <property type="match status" value="2"/>
</dbReference>
<keyword evidence="10" id="KW-1185">Reference proteome</keyword>
<dbReference type="PANTHER" id="PTHR43297:SF7">
    <property type="entry name" value="D,D-DIPEPTIDE TRANSPORT ATP-BINDING PROTEIN DDPD-RELATED"/>
    <property type="match status" value="1"/>
</dbReference>